<sequence>MKSFNLFLFFLIMTSFSVSSKNVTVYGGLYDCKLWTELTQKENEEKDQIIKNMINGRKSFWLAGYMTAFNQITGEDNFPMMSISISKEFIDDYCMKNISKDVIDGLLEMSKKIKK</sequence>
<protein>
    <submittedName>
        <fullName evidence="2">Uncharacterized protein</fullName>
    </submittedName>
</protein>
<gene>
    <name evidence="2" type="ORF">ERS008555_02419</name>
</gene>
<evidence type="ECO:0000313" key="2">
    <source>
        <dbReference type="EMBL" id="CQI91509.1"/>
    </source>
</evidence>
<proteinExistence type="predicted"/>
<evidence type="ECO:0000256" key="1">
    <source>
        <dbReference type="SAM" id="SignalP"/>
    </source>
</evidence>
<feature type="signal peptide" evidence="1">
    <location>
        <begin position="1"/>
        <end position="20"/>
    </location>
</feature>
<evidence type="ECO:0000313" key="3">
    <source>
        <dbReference type="Proteomes" id="UP000042054"/>
    </source>
</evidence>
<dbReference type="AlphaFoldDB" id="A0A0U1HUL9"/>
<accession>A0A0U1HUL9</accession>
<dbReference type="EMBL" id="CTKE01000011">
    <property type="protein sequence ID" value="CQI91509.1"/>
    <property type="molecule type" value="Genomic_DNA"/>
</dbReference>
<name>A0A0U1HUL9_YERRO</name>
<feature type="chain" id="PRO_5006709341" evidence="1">
    <location>
        <begin position="21"/>
        <end position="115"/>
    </location>
</feature>
<dbReference type="RefSeq" id="WP_050535070.1">
    <property type="nucleotide sequence ID" value="NZ_CTKE01000011.1"/>
</dbReference>
<dbReference type="Proteomes" id="UP000042054">
    <property type="component" value="Unassembled WGS sequence"/>
</dbReference>
<organism evidence="2 3">
    <name type="scientific">Yersinia rohdei</name>
    <dbReference type="NCBI Taxonomy" id="29485"/>
    <lineage>
        <taxon>Bacteria</taxon>
        <taxon>Pseudomonadati</taxon>
        <taxon>Pseudomonadota</taxon>
        <taxon>Gammaproteobacteria</taxon>
        <taxon>Enterobacterales</taxon>
        <taxon>Yersiniaceae</taxon>
        <taxon>Yersinia</taxon>
    </lineage>
</organism>
<keyword evidence="1" id="KW-0732">Signal</keyword>
<reference evidence="2 3" key="1">
    <citation type="submission" date="2015-03" db="EMBL/GenBank/DDBJ databases">
        <authorList>
            <person name="Murphy D."/>
        </authorList>
    </citation>
    <scope>NUCLEOTIDE SEQUENCE [LARGE SCALE GENOMIC DNA]</scope>
    <source>
        <strain evidence="2 3">68/02</strain>
    </source>
</reference>